<gene>
    <name evidence="2" type="ORF">WDC_0157</name>
</gene>
<feature type="transmembrane region" description="Helical" evidence="1">
    <location>
        <begin position="134"/>
        <end position="164"/>
    </location>
</feature>
<proteinExistence type="predicted"/>
<name>A0A0D1AC24_9LACO</name>
<sequence length="250" mass="28100">MLKSKSNRLALYDFNRSLIRLVWTFVWFVGITIVIPVLFSITFNGSTGFKLNSTGFAFVAGLYLFIDALMFNYDNFKWTIQNGISRRTAWWARIKGILLLALVVLVIDMIEMFVKGQKITVHSVFVGYQNETVGTYLIAIVQLYMGLLMLALAGLVVGCFLALLNKRGKAIVIIGFPVVLIVAVTNLARALVHANIDWTGIVNFSKIMFGYSDSTGNFNPVNSSIVMLVWILVCGGLSYWFSQKLRLRRD</sequence>
<feature type="transmembrane region" description="Helical" evidence="1">
    <location>
        <begin position="171"/>
        <end position="192"/>
    </location>
</feature>
<reference evidence="2 3" key="1">
    <citation type="submission" date="2013-08" db="EMBL/GenBank/DDBJ databases">
        <title>Lactobacillus wasatchii sp. WDC04, a late gas producing bacteria isolated from aged chedder cheese.</title>
        <authorList>
            <person name="Oberg C.J."/>
            <person name="Culumber M."/>
            <person name="McMahon D.J."/>
            <person name="Broadbent J.R."/>
            <person name="Oberg T.S."/>
            <person name="Ortaki F."/>
        </authorList>
    </citation>
    <scope>NUCLEOTIDE SEQUENCE [LARGE SCALE GENOMIC DNA]</scope>
    <source>
        <strain evidence="2 3">WDC04</strain>
    </source>
</reference>
<accession>A0A0D1AC24</accession>
<feature type="transmembrane region" description="Helical" evidence="1">
    <location>
        <begin position="55"/>
        <end position="73"/>
    </location>
</feature>
<dbReference type="STRING" id="1335616.WDC_0157"/>
<evidence type="ECO:0000313" key="2">
    <source>
        <dbReference type="EMBL" id="KIS04226.1"/>
    </source>
</evidence>
<dbReference type="EMBL" id="AWTT01000002">
    <property type="protein sequence ID" value="KIS04226.1"/>
    <property type="molecule type" value="Genomic_DNA"/>
</dbReference>
<evidence type="ECO:0000256" key="1">
    <source>
        <dbReference type="SAM" id="Phobius"/>
    </source>
</evidence>
<dbReference type="RefSeq" id="WP_044009898.1">
    <property type="nucleotide sequence ID" value="NZ_AWTT01000002.1"/>
</dbReference>
<protein>
    <submittedName>
        <fullName evidence="2">ABC transporter, permease protein</fullName>
    </submittedName>
</protein>
<dbReference type="AlphaFoldDB" id="A0A0D1AC24"/>
<dbReference type="OrthoDB" id="2249484at2"/>
<feature type="transmembrane region" description="Helical" evidence="1">
    <location>
        <begin position="221"/>
        <end position="241"/>
    </location>
</feature>
<feature type="transmembrane region" description="Helical" evidence="1">
    <location>
        <begin position="94"/>
        <end position="114"/>
    </location>
</feature>
<comment type="caution">
    <text evidence="2">The sequence shown here is derived from an EMBL/GenBank/DDBJ whole genome shotgun (WGS) entry which is preliminary data.</text>
</comment>
<keyword evidence="1" id="KW-1133">Transmembrane helix</keyword>
<dbReference type="Proteomes" id="UP000032279">
    <property type="component" value="Unassembled WGS sequence"/>
</dbReference>
<keyword evidence="1" id="KW-0472">Membrane</keyword>
<keyword evidence="1" id="KW-0812">Transmembrane</keyword>
<dbReference type="PATRIC" id="fig|1335616.4.peg.157"/>
<feature type="transmembrane region" description="Helical" evidence="1">
    <location>
        <begin position="21"/>
        <end position="43"/>
    </location>
</feature>
<organism evidence="2 3">
    <name type="scientific">Paucilactobacillus wasatchensis</name>
    <dbReference type="NCBI Taxonomy" id="1335616"/>
    <lineage>
        <taxon>Bacteria</taxon>
        <taxon>Bacillati</taxon>
        <taxon>Bacillota</taxon>
        <taxon>Bacilli</taxon>
        <taxon>Lactobacillales</taxon>
        <taxon>Lactobacillaceae</taxon>
        <taxon>Paucilactobacillus</taxon>
    </lineage>
</organism>
<keyword evidence="3" id="KW-1185">Reference proteome</keyword>
<evidence type="ECO:0000313" key="3">
    <source>
        <dbReference type="Proteomes" id="UP000032279"/>
    </source>
</evidence>